<gene>
    <name evidence="2" type="primary">traW</name>
    <name evidence="2" type="ORF">NS965_20000</name>
</gene>
<evidence type="ECO:0000256" key="1">
    <source>
        <dbReference type="SAM" id="SignalP"/>
    </source>
</evidence>
<protein>
    <submittedName>
        <fullName evidence="2">Type-F conjugative transfer system protein TraW</fullName>
    </submittedName>
</protein>
<comment type="caution">
    <text evidence="2">The sequence shown here is derived from an EMBL/GenBank/DDBJ whole genome shotgun (WGS) entry which is preliminary data.</text>
</comment>
<evidence type="ECO:0000313" key="3">
    <source>
        <dbReference type="Proteomes" id="UP001204061"/>
    </source>
</evidence>
<accession>A0AAW5MBP0</accession>
<feature type="chain" id="PRO_5043644309" evidence="1">
    <location>
        <begin position="19"/>
        <end position="202"/>
    </location>
</feature>
<keyword evidence="1" id="KW-0732">Signal</keyword>
<dbReference type="NCBIfam" id="TIGR02743">
    <property type="entry name" value="TraW"/>
    <property type="match status" value="1"/>
</dbReference>
<dbReference type="AlphaFoldDB" id="A0AAW5MBP0"/>
<dbReference type="Proteomes" id="UP001204061">
    <property type="component" value="Unassembled WGS sequence"/>
</dbReference>
<sequence length="202" mass="22652">MKIKLLAVLTLFSNITTAANFGLQGITYPIYEEDLLTVIHRELQRLENNGSLKSINEQFSAQALKSANRPRPVEGLQRTVSPTKRLIDPSQVLESDAVLPNGQLIAKAGSKVNPFDRMTLTQQIIFINGDDNEQVIWAVEKSKESRSKIVLVQGEPFTLAKKHSVQFYFDQAGYLSSKWAIQQLPAVVKQEGRMLSVEEIKL</sequence>
<name>A0AAW5MBP0_AERVE</name>
<proteinExistence type="predicted"/>
<reference evidence="2" key="1">
    <citation type="submission" date="2022-08" db="EMBL/GenBank/DDBJ databases">
        <title>A global survey of hypervirulent Aeromonas hydrophila identified this emerging pathogen in farmed fish in the lower Mekong River basin.</title>
        <authorList>
            <person name="Xu T."/>
            <person name="Rasmussen-Ivey C.R."/>
            <person name="Moen F.S."/>
            <person name="Fernandez Bravo A."/>
            <person name="Lamy B."/>
            <person name="Beaz-Hidalgo R."/>
            <person name="Khan C.D."/>
            <person name="Castro Escarpulli G."/>
            <person name="Yasin I.S.M."/>
            <person name="Figueras M.J."/>
            <person name="Azzam Sayuti M."/>
            <person name="Karim M.M."/>
            <person name="Alam K.M."/>
            <person name="Le T.T.T."/>
            <person name="Thao N.H.P."/>
            <person name="Addo S."/>
            <person name="Duodu S."/>
            <person name="Ali S."/>
            <person name="Mey S."/>
            <person name="Somony T."/>
            <person name="Liles M.R."/>
        </authorList>
    </citation>
    <scope>NUCLEOTIDE SEQUENCE</scope>
    <source>
        <strain evidence="2">0.14</strain>
    </source>
</reference>
<dbReference type="InterPro" id="IPR014114">
    <property type="entry name" value="TraW"/>
</dbReference>
<evidence type="ECO:0000313" key="2">
    <source>
        <dbReference type="EMBL" id="MCR4450669.1"/>
    </source>
</evidence>
<dbReference type="RefSeq" id="WP_223952184.1">
    <property type="nucleotide sequence ID" value="NZ_JANLFC010000078.1"/>
</dbReference>
<feature type="signal peptide" evidence="1">
    <location>
        <begin position="1"/>
        <end position="18"/>
    </location>
</feature>
<dbReference type="EMBL" id="JANLFC010000078">
    <property type="protein sequence ID" value="MCR4450669.1"/>
    <property type="molecule type" value="Genomic_DNA"/>
</dbReference>
<organism evidence="2 3">
    <name type="scientific">Aeromonas veronii</name>
    <dbReference type="NCBI Taxonomy" id="654"/>
    <lineage>
        <taxon>Bacteria</taxon>
        <taxon>Pseudomonadati</taxon>
        <taxon>Pseudomonadota</taxon>
        <taxon>Gammaproteobacteria</taxon>
        <taxon>Aeromonadales</taxon>
        <taxon>Aeromonadaceae</taxon>
        <taxon>Aeromonas</taxon>
    </lineage>
</organism>